<accession>A0A1G2MW35</accession>
<protein>
    <submittedName>
        <fullName evidence="1">Uncharacterized protein</fullName>
    </submittedName>
</protein>
<comment type="caution">
    <text evidence="1">The sequence shown here is derived from an EMBL/GenBank/DDBJ whole genome shotgun (WGS) entry which is preliminary data.</text>
</comment>
<evidence type="ECO:0000313" key="2">
    <source>
        <dbReference type="Proteomes" id="UP000177943"/>
    </source>
</evidence>
<dbReference type="Proteomes" id="UP000177943">
    <property type="component" value="Unassembled WGS sequence"/>
</dbReference>
<evidence type="ECO:0000313" key="1">
    <source>
        <dbReference type="EMBL" id="OHA27272.1"/>
    </source>
</evidence>
<organism evidence="1 2">
    <name type="scientific">Candidatus Taylorbacteria bacterium RIFCSPHIGHO2_02_FULL_45_35</name>
    <dbReference type="NCBI Taxonomy" id="1802311"/>
    <lineage>
        <taxon>Bacteria</taxon>
        <taxon>Candidatus Tayloriibacteriota</taxon>
    </lineage>
</organism>
<name>A0A1G2MW35_9BACT</name>
<dbReference type="EMBL" id="MHRP01000018">
    <property type="protein sequence ID" value="OHA27272.1"/>
    <property type="molecule type" value="Genomic_DNA"/>
</dbReference>
<reference evidence="1 2" key="1">
    <citation type="journal article" date="2016" name="Nat. Commun.">
        <title>Thousands of microbial genomes shed light on interconnected biogeochemical processes in an aquifer system.</title>
        <authorList>
            <person name="Anantharaman K."/>
            <person name="Brown C.T."/>
            <person name="Hug L.A."/>
            <person name="Sharon I."/>
            <person name="Castelle C.J."/>
            <person name="Probst A.J."/>
            <person name="Thomas B.C."/>
            <person name="Singh A."/>
            <person name="Wilkins M.J."/>
            <person name="Karaoz U."/>
            <person name="Brodie E.L."/>
            <person name="Williams K.H."/>
            <person name="Hubbard S.S."/>
            <person name="Banfield J.F."/>
        </authorList>
    </citation>
    <scope>NUCLEOTIDE SEQUENCE [LARGE SCALE GENOMIC DNA]</scope>
</reference>
<proteinExistence type="predicted"/>
<sequence>MPEKITITSFDEGKREEVEILDGELQKVDLSQLADWIDEYKNKFGPFARLGRAGVFLWEKEREEKLTGEDTDPKEKEIQFAKAAQADIIRRNKEIAEKTGLSLDFPSGEVEAEWALEMRLDIGDGKKFTAYLHSLREVTGSQAKGLAKVSEILALQLTKGYDLTNSEDERLLELAASLKNITSEYRRIAGINPTLEASAMLLEDVYSAVKDGCLREYILAKDEKLLLPIGREGFGPSRWHTDSSEEMYIKRWNEALEALSTINQNPKAKGLYEKARRNLLACLEYAEKDMAQQKSSLLNNKIKGFVEATKRKLRP</sequence>
<dbReference type="AlphaFoldDB" id="A0A1G2MW35"/>
<gene>
    <name evidence="1" type="ORF">A3D56_03785</name>
</gene>